<sequence length="153" mass="16900">MVGVSTEASWESLHVNSAVEKVFFAVSSPAQPLACLLEQFDGTCGPAAQAFLQQNGLYFLAHPDQFPDDRSKIIFMLTNLSGDTAKWLNHSTNGFNIYFLDPEHKGKAQKALGIKQSGNVESYTQQFNVQAYNFAWSDNILVSLYCGGLKENI</sequence>
<name>A0A0L6VU98_9BASI</name>
<dbReference type="VEuPathDB" id="FungiDB:VP01_10462g1"/>
<protein>
    <submittedName>
        <fullName evidence="1">Uncharacterized protein</fullName>
    </submittedName>
</protein>
<comment type="caution">
    <text evidence="1">The sequence shown here is derived from an EMBL/GenBank/DDBJ whole genome shotgun (WGS) entry which is preliminary data.</text>
</comment>
<proteinExistence type="predicted"/>
<reference evidence="1 2" key="1">
    <citation type="submission" date="2015-08" db="EMBL/GenBank/DDBJ databases">
        <title>Next Generation Sequencing and Analysis of the Genome of Puccinia sorghi L Schw, the Causal Agent of Maize Common Rust.</title>
        <authorList>
            <person name="Rochi L."/>
            <person name="Burguener G."/>
            <person name="Darino M."/>
            <person name="Turjanski A."/>
            <person name="Kreff E."/>
            <person name="Dieguez M.J."/>
            <person name="Sacco F."/>
        </authorList>
    </citation>
    <scope>NUCLEOTIDE SEQUENCE [LARGE SCALE GENOMIC DNA]</scope>
    <source>
        <strain evidence="1 2">RO10H11247</strain>
    </source>
</reference>
<gene>
    <name evidence="1" type="ORF">VP01_10462g1</name>
</gene>
<dbReference type="Proteomes" id="UP000037035">
    <property type="component" value="Unassembled WGS sequence"/>
</dbReference>
<evidence type="ECO:0000313" key="1">
    <source>
        <dbReference type="EMBL" id="KNZ64288.1"/>
    </source>
</evidence>
<dbReference type="AlphaFoldDB" id="A0A0L6VU98"/>
<evidence type="ECO:0000313" key="2">
    <source>
        <dbReference type="Proteomes" id="UP000037035"/>
    </source>
</evidence>
<dbReference type="EMBL" id="LAVV01000513">
    <property type="protein sequence ID" value="KNZ64288.1"/>
    <property type="molecule type" value="Genomic_DNA"/>
</dbReference>
<dbReference type="OrthoDB" id="8955945at2759"/>
<organism evidence="1 2">
    <name type="scientific">Puccinia sorghi</name>
    <dbReference type="NCBI Taxonomy" id="27349"/>
    <lineage>
        <taxon>Eukaryota</taxon>
        <taxon>Fungi</taxon>
        <taxon>Dikarya</taxon>
        <taxon>Basidiomycota</taxon>
        <taxon>Pucciniomycotina</taxon>
        <taxon>Pucciniomycetes</taxon>
        <taxon>Pucciniales</taxon>
        <taxon>Pucciniaceae</taxon>
        <taxon>Puccinia</taxon>
    </lineage>
</organism>
<accession>A0A0L6VU98</accession>
<keyword evidence="2" id="KW-1185">Reference proteome</keyword>